<dbReference type="AlphaFoldDB" id="A0AA36IN64"/>
<feature type="non-terminal residue" evidence="2">
    <location>
        <position position="506"/>
    </location>
</feature>
<name>A0AA36IN64_9DINO</name>
<comment type="caution">
    <text evidence="2">The sequence shown here is derived from an EMBL/GenBank/DDBJ whole genome shotgun (WGS) entry which is preliminary data.</text>
</comment>
<accession>A0AA36IN64</accession>
<feature type="transmembrane region" description="Helical" evidence="1">
    <location>
        <begin position="378"/>
        <end position="402"/>
    </location>
</feature>
<feature type="transmembrane region" description="Helical" evidence="1">
    <location>
        <begin position="422"/>
        <end position="441"/>
    </location>
</feature>
<gene>
    <name evidence="2" type="ORF">EVOR1521_LOCUS16068</name>
</gene>
<dbReference type="Proteomes" id="UP001178507">
    <property type="component" value="Unassembled WGS sequence"/>
</dbReference>
<organism evidence="2 3">
    <name type="scientific">Effrenium voratum</name>
    <dbReference type="NCBI Taxonomy" id="2562239"/>
    <lineage>
        <taxon>Eukaryota</taxon>
        <taxon>Sar</taxon>
        <taxon>Alveolata</taxon>
        <taxon>Dinophyceae</taxon>
        <taxon>Suessiales</taxon>
        <taxon>Symbiodiniaceae</taxon>
        <taxon>Effrenium</taxon>
    </lineage>
</organism>
<evidence type="ECO:0000256" key="1">
    <source>
        <dbReference type="SAM" id="Phobius"/>
    </source>
</evidence>
<keyword evidence="1" id="KW-1133">Transmembrane helix</keyword>
<evidence type="ECO:0000313" key="3">
    <source>
        <dbReference type="Proteomes" id="UP001178507"/>
    </source>
</evidence>
<proteinExistence type="predicted"/>
<sequence>ELDTSDAPEPRCKRRCFTGTAITLGQVVQRVLPPVAFALWILSDDHDASGIAIGGHCANYDFEMRVGMTAPERIAQEFLGPPALLCEGGAWPPRLEQVAEGYQIVPEVGSGLPLRQRRFALRDLLDLAPARDSSLEIQVAEVSAFRLTTHMPTVPARPVLVPGRRQEAWANVPRAFTTRRIPAAGREFRHSISAELPPGEYTLIFVMEMATGGLKPCASVLLNLALEPLPEVVDHMSQMQVPPEVVRVTRADRVGASLFAAAAFRAFYRHVEVMEKRLRTLRVADTSCACCCLGHVGPDREALACDKAVICEVIAQWFGSLEKFEHYIQTEVAAVLGHQLRNDSFGYGWAVCVSMPALWGCFDVVTYPIQRGSFWRGLFWLSTAAIWIFVWNPTFSSCLKYLAHRFRRLGGSRAEETWRSVLVVLCALPLVAYGVAAFLLVRGAPWPTNAKCVALPCTMLPMLLCRGAISIGSTAAPAPDNLPDHRLVLGEPECRKQQRPRTKSSL</sequence>
<keyword evidence="1" id="KW-0472">Membrane</keyword>
<evidence type="ECO:0000313" key="2">
    <source>
        <dbReference type="EMBL" id="CAJ1390744.1"/>
    </source>
</evidence>
<keyword evidence="1" id="KW-0812">Transmembrane</keyword>
<keyword evidence="3" id="KW-1185">Reference proteome</keyword>
<protein>
    <submittedName>
        <fullName evidence="2">Uncharacterized protein</fullName>
    </submittedName>
</protein>
<reference evidence="2" key="1">
    <citation type="submission" date="2023-08" db="EMBL/GenBank/DDBJ databases">
        <authorList>
            <person name="Chen Y."/>
            <person name="Shah S."/>
            <person name="Dougan E. K."/>
            <person name="Thang M."/>
            <person name="Chan C."/>
        </authorList>
    </citation>
    <scope>NUCLEOTIDE SEQUENCE</scope>
</reference>
<dbReference type="EMBL" id="CAUJNA010002125">
    <property type="protein sequence ID" value="CAJ1390744.1"/>
    <property type="molecule type" value="Genomic_DNA"/>
</dbReference>